<dbReference type="EMBL" id="CDSF01000013">
    <property type="protein sequence ID" value="CEO95101.1"/>
    <property type="molecule type" value="Genomic_DNA"/>
</dbReference>
<reference evidence="1 2" key="1">
    <citation type="submission" date="2015-02" db="EMBL/GenBank/DDBJ databases">
        <authorList>
            <person name="Chooi Y.-H."/>
        </authorList>
    </citation>
    <scope>NUCLEOTIDE SEQUENCE [LARGE SCALE GENOMIC DNA]</scope>
    <source>
        <strain evidence="1">E3</strain>
    </source>
</reference>
<dbReference type="Proteomes" id="UP000039324">
    <property type="component" value="Unassembled WGS sequence"/>
</dbReference>
<protein>
    <submittedName>
        <fullName evidence="1">Uncharacterized protein</fullName>
    </submittedName>
</protein>
<evidence type="ECO:0000313" key="1">
    <source>
        <dbReference type="EMBL" id="CEO95101.1"/>
    </source>
</evidence>
<proteinExistence type="predicted"/>
<dbReference type="AlphaFoldDB" id="A0A0G4IIR4"/>
<accession>A0A0G4IIR4</accession>
<organism evidence="1 2">
    <name type="scientific">Plasmodiophora brassicae</name>
    <name type="common">Clubroot disease agent</name>
    <dbReference type="NCBI Taxonomy" id="37360"/>
    <lineage>
        <taxon>Eukaryota</taxon>
        <taxon>Sar</taxon>
        <taxon>Rhizaria</taxon>
        <taxon>Endomyxa</taxon>
        <taxon>Phytomyxea</taxon>
        <taxon>Plasmodiophorida</taxon>
        <taxon>Plasmodiophoridae</taxon>
        <taxon>Plasmodiophora</taxon>
    </lineage>
</organism>
<sequence length="66" mass="7035">MAASTNAVKVVARYDDKENVDPETGLNVRCAGPLKKRKEARIPLATLSLTTTNAAGLPPLSSRSLR</sequence>
<name>A0A0G4IIR4_PLABS</name>
<keyword evidence="2" id="KW-1185">Reference proteome</keyword>
<evidence type="ECO:0000313" key="2">
    <source>
        <dbReference type="Proteomes" id="UP000039324"/>
    </source>
</evidence>
<gene>
    <name evidence="1" type="ORF">PBRA_003867</name>
</gene>